<dbReference type="InterPro" id="IPR009057">
    <property type="entry name" value="Homeodomain-like_sf"/>
</dbReference>
<name>A0A7K0E1P8_9NOCA</name>
<keyword evidence="3" id="KW-0804">Transcription</keyword>
<evidence type="ECO:0000256" key="2">
    <source>
        <dbReference type="ARBA" id="ARBA00023125"/>
    </source>
</evidence>
<reference evidence="7 8" key="1">
    <citation type="submission" date="2019-10" db="EMBL/GenBank/DDBJ databases">
        <title>Nocardia macrotermitis sp. nov. and Nocardia aurantia sp. nov., isolated from the gut of fungus growing-termite Macrotermes natalensis.</title>
        <authorList>
            <person name="Benndorf R."/>
            <person name="Schwitalla J."/>
            <person name="Martin K."/>
            <person name="De Beer W."/>
            <person name="Kaster A.-K."/>
            <person name="Vollmers J."/>
            <person name="Poulsen M."/>
            <person name="Beemelmanns C."/>
        </authorList>
    </citation>
    <scope>NUCLEOTIDE SEQUENCE [LARGE SCALE GENOMIC DNA]</scope>
    <source>
        <strain evidence="7 8">RB56</strain>
    </source>
</reference>
<dbReference type="PROSITE" id="PS50977">
    <property type="entry name" value="HTH_TETR_2"/>
    <property type="match status" value="1"/>
</dbReference>
<dbReference type="InterPro" id="IPR036271">
    <property type="entry name" value="Tet_transcr_reg_TetR-rel_C_sf"/>
</dbReference>
<dbReference type="PROSITE" id="PS01081">
    <property type="entry name" value="HTH_TETR_1"/>
    <property type="match status" value="1"/>
</dbReference>
<keyword evidence="1" id="KW-0805">Transcription regulation</keyword>
<dbReference type="Gene3D" id="1.10.357.10">
    <property type="entry name" value="Tetracycline Repressor, domain 2"/>
    <property type="match status" value="1"/>
</dbReference>
<feature type="region of interest" description="Disordered" evidence="5">
    <location>
        <begin position="1"/>
        <end position="25"/>
    </location>
</feature>
<evidence type="ECO:0000259" key="6">
    <source>
        <dbReference type="PROSITE" id="PS50977"/>
    </source>
</evidence>
<dbReference type="PANTHER" id="PTHR30055">
    <property type="entry name" value="HTH-TYPE TRANSCRIPTIONAL REGULATOR RUTR"/>
    <property type="match status" value="1"/>
</dbReference>
<feature type="domain" description="HTH tetR-type" evidence="6">
    <location>
        <begin position="26"/>
        <end position="86"/>
    </location>
</feature>
<evidence type="ECO:0000256" key="5">
    <source>
        <dbReference type="SAM" id="MobiDB-lite"/>
    </source>
</evidence>
<dbReference type="RefSeq" id="WP_319944098.1">
    <property type="nucleotide sequence ID" value="NZ_WEGI01000026.1"/>
</dbReference>
<feature type="DNA-binding region" description="H-T-H motif" evidence="4">
    <location>
        <begin position="49"/>
        <end position="68"/>
    </location>
</feature>
<dbReference type="InterPro" id="IPR023772">
    <property type="entry name" value="DNA-bd_HTH_TetR-type_CS"/>
</dbReference>
<proteinExistence type="predicted"/>
<dbReference type="SUPFAM" id="SSF46689">
    <property type="entry name" value="Homeodomain-like"/>
    <property type="match status" value="1"/>
</dbReference>
<dbReference type="GO" id="GO:0003700">
    <property type="term" value="F:DNA-binding transcription factor activity"/>
    <property type="evidence" value="ECO:0007669"/>
    <property type="project" value="TreeGrafter"/>
</dbReference>
<evidence type="ECO:0000313" key="8">
    <source>
        <dbReference type="Proteomes" id="UP000431401"/>
    </source>
</evidence>
<evidence type="ECO:0000313" key="7">
    <source>
        <dbReference type="EMBL" id="MQY31935.1"/>
    </source>
</evidence>
<keyword evidence="2 4" id="KW-0238">DNA-binding</keyword>
<dbReference type="PRINTS" id="PR00455">
    <property type="entry name" value="HTHTETR"/>
</dbReference>
<dbReference type="PANTHER" id="PTHR30055:SF234">
    <property type="entry name" value="HTH-TYPE TRANSCRIPTIONAL REGULATOR BETI"/>
    <property type="match status" value="1"/>
</dbReference>
<dbReference type="GO" id="GO:0000976">
    <property type="term" value="F:transcription cis-regulatory region binding"/>
    <property type="evidence" value="ECO:0007669"/>
    <property type="project" value="TreeGrafter"/>
</dbReference>
<sequence>MNPSTVPNAARRQFVPPPPPRTPKAAGTRRLLLDLAARLFIERGYSAVSMNDIAVAAGLTKGAVYGHFRSKGQLLVEVIRWKHTEREQSPDFLAALQDPDRALDLMYDGAGREIRLLDVDAAAAARHDPDIAAGIEELHRERHEWIRNAIVGVADPDVATWLIFVLSLGIGMREAAGAPLPDYARLRTGLRTALDSLGEP</sequence>
<protein>
    <recommendedName>
        <fullName evidence="6">HTH tetR-type domain-containing protein</fullName>
    </recommendedName>
</protein>
<evidence type="ECO:0000256" key="1">
    <source>
        <dbReference type="ARBA" id="ARBA00023015"/>
    </source>
</evidence>
<dbReference type="EMBL" id="WEGI01000026">
    <property type="protein sequence ID" value="MQY31935.1"/>
    <property type="molecule type" value="Genomic_DNA"/>
</dbReference>
<comment type="caution">
    <text evidence="7">The sequence shown here is derived from an EMBL/GenBank/DDBJ whole genome shotgun (WGS) entry which is preliminary data.</text>
</comment>
<dbReference type="InterPro" id="IPR050109">
    <property type="entry name" value="HTH-type_TetR-like_transc_reg"/>
</dbReference>
<accession>A0A7K0E1P8</accession>
<keyword evidence="8" id="KW-1185">Reference proteome</keyword>
<evidence type="ECO:0000256" key="3">
    <source>
        <dbReference type="ARBA" id="ARBA00023163"/>
    </source>
</evidence>
<organism evidence="7 8">
    <name type="scientific">Nocardia aurantia</name>
    <dbReference type="NCBI Taxonomy" id="2585199"/>
    <lineage>
        <taxon>Bacteria</taxon>
        <taxon>Bacillati</taxon>
        <taxon>Actinomycetota</taxon>
        <taxon>Actinomycetes</taxon>
        <taxon>Mycobacteriales</taxon>
        <taxon>Nocardiaceae</taxon>
        <taxon>Nocardia</taxon>
    </lineage>
</organism>
<gene>
    <name evidence="7" type="ORF">NRB56_75470</name>
</gene>
<dbReference type="SUPFAM" id="SSF48498">
    <property type="entry name" value="Tetracyclin repressor-like, C-terminal domain"/>
    <property type="match status" value="1"/>
</dbReference>
<evidence type="ECO:0000256" key="4">
    <source>
        <dbReference type="PROSITE-ProRule" id="PRU00335"/>
    </source>
</evidence>
<dbReference type="InterPro" id="IPR001647">
    <property type="entry name" value="HTH_TetR"/>
</dbReference>
<dbReference type="Pfam" id="PF00440">
    <property type="entry name" value="TetR_N"/>
    <property type="match status" value="1"/>
</dbReference>
<dbReference type="AlphaFoldDB" id="A0A7K0E1P8"/>
<dbReference type="Proteomes" id="UP000431401">
    <property type="component" value="Unassembled WGS sequence"/>
</dbReference>